<evidence type="ECO:0000256" key="2">
    <source>
        <dbReference type="ARBA" id="ARBA00023125"/>
    </source>
</evidence>
<dbReference type="Gene3D" id="1.10.260.40">
    <property type="entry name" value="lambda repressor-like DNA-binding domains"/>
    <property type="match status" value="1"/>
</dbReference>
<dbReference type="PROSITE" id="PS00356">
    <property type="entry name" value="HTH_LACI_1"/>
    <property type="match status" value="1"/>
</dbReference>
<dbReference type="Gene3D" id="3.40.50.2300">
    <property type="match status" value="2"/>
</dbReference>
<keyword evidence="2" id="KW-0238">DNA-binding</keyword>
<dbReference type="CDD" id="cd06267">
    <property type="entry name" value="PBP1_LacI_sugar_binding-like"/>
    <property type="match status" value="1"/>
</dbReference>
<gene>
    <name evidence="5" type="ORF">G1C95_1617</name>
</gene>
<evidence type="ECO:0000256" key="3">
    <source>
        <dbReference type="ARBA" id="ARBA00023163"/>
    </source>
</evidence>
<dbReference type="GO" id="GO:0003700">
    <property type="term" value="F:DNA-binding transcription factor activity"/>
    <property type="evidence" value="ECO:0007669"/>
    <property type="project" value="TreeGrafter"/>
</dbReference>
<keyword evidence="3" id="KW-0804">Transcription</keyword>
<reference evidence="5 6" key="1">
    <citation type="submission" date="2020-02" db="EMBL/GenBank/DDBJ databases">
        <title>Characterization of phylogenetic diversity of novel bifidobacterial species isolated in Czech ZOOs.</title>
        <authorList>
            <person name="Lugli G.A."/>
            <person name="Vera N.B."/>
            <person name="Ventura M."/>
        </authorList>
    </citation>
    <scope>NUCLEOTIDE SEQUENCE [LARGE SCALE GENOMIC DNA]</scope>
    <source>
        <strain evidence="5 6">DSM 109957</strain>
    </source>
</reference>
<protein>
    <submittedName>
        <fullName evidence="5">LacI family transcriptional regulator</fullName>
    </submittedName>
</protein>
<evidence type="ECO:0000259" key="4">
    <source>
        <dbReference type="PROSITE" id="PS50932"/>
    </source>
</evidence>
<dbReference type="SMART" id="SM00354">
    <property type="entry name" value="HTH_LACI"/>
    <property type="match status" value="1"/>
</dbReference>
<sequence>MTENKGRSGPAKTGVVGIRDVAQAAGVSVATVSRVVNGGYPVGDSTRKKVNAAISRLGYVPNRAAATITSQPQTAILVQRCVSGGTYADMAAGVESEARRQQLQFHILTTGGDWTDPEKTISEILSYRPRLVVMTPDSGITPTVIDSFNDNFQKFKTVGASLVMLAWPRLNFSQDIDVVDYENEQGAYELTKYMISLGHRHFAFMGLNTGGARWQRYQGFLRALSDNGIDFDETMAIQDVGERLSDMTNTMTVLRSHPEITAIVGSTDELALHAMAGVRKMGLNIPQDISVGGFDDLDYADDFIVPLTTVHASYFEMGEIAVKLGLDDTRHDVTVPTRLVIRASVMPPTQQ</sequence>
<dbReference type="InterPro" id="IPR000843">
    <property type="entry name" value="HTH_LacI"/>
</dbReference>
<dbReference type="EMBL" id="JAAIII010000004">
    <property type="protein sequence ID" value="NMM94430.1"/>
    <property type="molecule type" value="Genomic_DNA"/>
</dbReference>
<dbReference type="SUPFAM" id="SSF53822">
    <property type="entry name" value="Periplasmic binding protein-like I"/>
    <property type="match status" value="1"/>
</dbReference>
<evidence type="ECO:0000313" key="6">
    <source>
        <dbReference type="Proteomes" id="UP000532194"/>
    </source>
</evidence>
<dbReference type="PANTHER" id="PTHR30146:SF153">
    <property type="entry name" value="LACTOSE OPERON REPRESSOR"/>
    <property type="match status" value="1"/>
</dbReference>
<dbReference type="GO" id="GO:0000976">
    <property type="term" value="F:transcription cis-regulatory region binding"/>
    <property type="evidence" value="ECO:0007669"/>
    <property type="project" value="TreeGrafter"/>
</dbReference>
<accession>A0A7Y0EQ87</accession>
<dbReference type="RefSeq" id="WP_169172440.1">
    <property type="nucleotide sequence ID" value="NZ_JAAIII010000004.1"/>
</dbReference>
<keyword evidence="1" id="KW-0805">Transcription regulation</keyword>
<feature type="domain" description="HTH lacI-type" evidence="4">
    <location>
        <begin position="16"/>
        <end position="70"/>
    </location>
</feature>
<proteinExistence type="predicted"/>
<dbReference type="Pfam" id="PF00356">
    <property type="entry name" value="LacI"/>
    <property type="match status" value="1"/>
</dbReference>
<dbReference type="PROSITE" id="PS50932">
    <property type="entry name" value="HTH_LACI_2"/>
    <property type="match status" value="1"/>
</dbReference>
<comment type="caution">
    <text evidence="5">The sequence shown here is derived from an EMBL/GenBank/DDBJ whole genome shotgun (WGS) entry which is preliminary data.</text>
</comment>
<evidence type="ECO:0000256" key="1">
    <source>
        <dbReference type="ARBA" id="ARBA00023015"/>
    </source>
</evidence>
<evidence type="ECO:0000313" key="5">
    <source>
        <dbReference type="EMBL" id="NMM94430.1"/>
    </source>
</evidence>
<dbReference type="AlphaFoldDB" id="A0A7Y0EQ87"/>
<dbReference type="CDD" id="cd01392">
    <property type="entry name" value="HTH_LacI"/>
    <property type="match status" value="1"/>
</dbReference>
<name>A0A7Y0EQ87_9BIFI</name>
<dbReference type="PANTHER" id="PTHR30146">
    <property type="entry name" value="LACI-RELATED TRANSCRIPTIONAL REPRESSOR"/>
    <property type="match status" value="1"/>
</dbReference>
<dbReference type="InterPro" id="IPR028082">
    <property type="entry name" value="Peripla_BP_I"/>
</dbReference>
<dbReference type="InterPro" id="IPR046335">
    <property type="entry name" value="LacI/GalR-like_sensor"/>
</dbReference>
<dbReference type="SUPFAM" id="SSF47413">
    <property type="entry name" value="lambda repressor-like DNA-binding domains"/>
    <property type="match status" value="1"/>
</dbReference>
<dbReference type="PRINTS" id="PR00036">
    <property type="entry name" value="HTHLACI"/>
</dbReference>
<dbReference type="Pfam" id="PF13377">
    <property type="entry name" value="Peripla_BP_3"/>
    <property type="match status" value="1"/>
</dbReference>
<dbReference type="Proteomes" id="UP000532194">
    <property type="component" value="Unassembled WGS sequence"/>
</dbReference>
<keyword evidence="6" id="KW-1185">Reference proteome</keyword>
<dbReference type="InterPro" id="IPR010982">
    <property type="entry name" value="Lambda_DNA-bd_dom_sf"/>
</dbReference>
<organism evidence="5 6">
    <name type="scientific">Bifidobacterium oedipodis</name>
    <dbReference type="NCBI Taxonomy" id="2675322"/>
    <lineage>
        <taxon>Bacteria</taxon>
        <taxon>Bacillati</taxon>
        <taxon>Actinomycetota</taxon>
        <taxon>Actinomycetes</taxon>
        <taxon>Bifidobacteriales</taxon>
        <taxon>Bifidobacteriaceae</taxon>
        <taxon>Bifidobacterium</taxon>
    </lineage>
</organism>